<dbReference type="WBParaSite" id="SPAL_0000075500.1">
    <property type="protein sequence ID" value="SPAL_0000075500.1"/>
    <property type="gene ID" value="SPAL_0000075500"/>
</dbReference>
<dbReference type="AlphaFoldDB" id="A0A0N5B3V5"/>
<organism evidence="1 2">
    <name type="scientific">Strongyloides papillosus</name>
    <name type="common">Intestinal threadworm</name>
    <dbReference type="NCBI Taxonomy" id="174720"/>
    <lineage>
        <taxon>Eukaryota</taxon>
        <taxon>Metazoa</taxon>
        <taxon>Ecdysozoa</taxon>
        <taxon>Nematoda</taxon>
        <taxon>Chromadorea</taxon>
        <taxon>Rhabditida</taxon>
        <taxon>Tylenchina</taxon>
        <taxon>Panagrolaimomorpha</taxon>
        <taxon>Strongyloidoidea</taxon>
        <taxon>Strongyloididae</taxon>
        <taxon>Strongyloides</taxon>
    </lineage>
</organism>
<proteinExistence type="predicted"/>
<sequence>MSIFPESDYEPDYENDVESFYNSPSDIVLYDEAIFIDNIKSEVELFSGRSMTIKEEIEQTIKGLKKFTSKNNFKGNAIDVLNPTWKNLL</sequence>
<evidence type="ECO:0000313" key="2">
    <source>
        <dbReference type="WBParaSite" id="SPAL_0000075500.1"/>
    </source>
</evidence>
<evidence type="ECO:0000313" key="1">
    <source>
        <dbReference type="Proteomes" id="UP000046392"/>
    </source>
</evidence>
<dbReference type="Proteomes" id="UP000046392">
    <property type="component" value="Unplaced"/>
</dbReference>
<protein>
    <submittedName>
        <fullName evidence="2">Uncharacterized protein</fullName>
    </submittedName>
</protein>
<name>A0A0N5B3V5_STREA</name>
<accession>A0A0N5B3V5</accession>
<reference evidence="2" key="1">
    <citation type="submission" date="2017-02" db="UniProtKB">
        <authorList>
            <consortium name="WormBaseParasite"/>
        </authorList>
    </citation>
    <scope>IDENTIFICATION</scope>
</reference>
<keyword evidence="1" id="KW-1185">Reference proteome</keyword>